<evidence type="ECO:0000313" key="1">
    <source>
        <dbReference type="EMBL" id="OJJ60387.1"/>
    </source>
</evidence>
<gene>
    <name evidence="1" type="ORF">ASPSYDRAFT_55974</name>
</gene>
<dbReference type="EMBL" id="KV878584">
    <property type="protein sequence ID" value="OJJ60387.1"/>
    <property type="molecule type" value="Genomic_DNA"/>
</dbReference>
<dbReference type="GeneID" id="63765199"/>
<reference evidence="2" key="1">
    <citation type="journal article" date="2017" name="Genome Biol.">
        <title>Comparative genomics reveals high biological diversity and specific adaptations in the industrially and medically important fungal genus Aspergillus.</title>
        <authorList>
            <person name="de Vries R.P."/>
            <person name="Riley R."/>
            <person name="Wiebenga A."/>
            <person name="Aguilar-Osorio G."/>
            <person name="Amillis S."/>
            <person name="Uchima C.A."/>
            <person name="Anderluh G."/>
            <person name="Asadollahi M."/>
            <person name="Askin M."/>
            <person name="Barry K."/>
            <person name="Battaglia E."/>
            <person name="Bayram O."/>
            <person name="Benocci T."/>
            <person name="Braus-Stromeyer S.A."/>
            <person name="Caldana C."/>
            <person name="Canovas D."/>
            <person name="Cerqueira G.C."/>
            <person name="Chen F."/>
            <person name="Chen W."/>
            <person name="Choi C."/>
            <person name="Clum A."/>
            <person name="Dos Santos R.A."/>
            <person name="Damasio A.R."/>
            <person name="Diallinas G."/>
            <person name="Emri T."/>
            <person name="Fekete E."/>
            <person name="Flipphi M."/>
            <person name="Freyberg S."/>
            <person name="Gallo A."/>
            <person name="Gournas C."/>
            <person name="Habgood R."/>
            <person name="Hainaut M."/>
            <person name="Harispe M.L."/>
            <person name="Henrissat B."/>
            <person name="Hilden K.S."/>
            <person name="Hope R."/>
            <person name="Hossain A."/>
            <person name="Karabika E."/>
            <person name="Karaffa L."/>
            <person name="Karanyi Z."/>
            <person name="Krasevec N."/>
            <person name="Kuo A."/>
            <person name="Kusch H."/>
            <person name="LaButti K."/>
            <person name="Lagendijk E.L."/>
            <person name="Lapidus A."/>
            <person name="Levasseur A."/>
            <person name="Lindquist E."/>
            <person name="Lipzen A."/>
            <person name="Logrieco A.F."/>
            <person name="MacCabe A."/>
            <person name="Maekelae M.R."/>
            <person name="Malavazi I."/>
            <person name="Melin P."/>
            <person name="Meyer V."/>
            <person name="Mielnichuk N."/>
            <person name="Miskei M."/>
            <person name="Molnar A.P."/>
            <person name="Mule G."/>
            <person name="Ngan C.Y."/>
            <person name="Orejas M."/>
            <person name="Orosz E."/>
            <person name="Ouedraogo J.P."/>
            <person name="Overkamp K.M."/>
            <person name="Park H.-S."/>
            <person name="Perrone G."/>
            <person name="Piumi F."/>
            <person name="Punt P.J."/>
            <person name="Ram A.F."/>
            <person name="Ramon A."/>
            <person name="Rauscher S."/>
            <person name="Record E."/>
            <person name="Riano-Pachon D.M."/>
            <person name="Robert V."/>
            <person name="Roehrig J."/>
            <person name="Ruller R."/>
            <person name="Salamov A."/>
            <person name="Salih N.S."/>
            <person name="Samson R.A."/>
            <person name="Sandor E."/>
            <person name="Sanguinetti M."/>
            <person name="Schuetze T."/>
            <person name="Sepcic K."/>
            <person name="Shelest E."/>
            <person name="Sherlock G."/>
            <person name="Sophianopoulou V."/>
            <person name="Squina F.M."/>
            <person name="Sun H."/>
            <person name="Susca A."/>
            <person name="Todd R.B."/>
            <person name="Tsang A."/>
            <person name="Unkles S.E."/>
            <person name="van de Wiele N."/>
            <person name="van Rossen-Uffink D."/>
            <person name="Oliveira J.V."/>
            <person name="Vesth T.C."/>
            <person name="Visser J."/>
            <person name="Yu J.-H."/>
            <person name="Zhou M."/>
            <person name="Andersen M.R."/>
            <person name="Archer D.B."/>
            <person name="Baker S.E."/>
            <person name="Benoit I."/>
            <person name="Brakhage A.A."/>
            <person name="Braus G.H."/>
            <person name="Fischer R."/>
            <person name="Frisvad J.C."/>
            <person name="Goldman G.H."/>
            <person name="Houbraken J."/>
            <person name="Oakley B."/>
            <person name="Pocsi I."/>
            <person name="Scazzocchio C."/>
            <person name="Seiboth B."/>
            <person name="vanKuyk P.A."/>
            <person name="Wortman J."/>
            <person name="Dyer P.S."/>
            <person name="Grigoriev I.V."/>
        </authorList>
    </citation>
    <scope>NUCLEOTIDE SEQUENCE [LARGE SCALE GENOMIC DNA]</scope>
    <source>
        <strain evidence="2">CBS 593.65</strain>
    </source>
</reference>
<organism evidence="1 2">
    <name type="scientific">Aspergillus sydowii CBS 593.65</name>
    <dbReference type="NCBI Taxonomy" id="1036612"/>
    <lineage>
        <taxon>Eukaryota</taxon>
        <taxon>Fungi</taxon>
        <taxon>Dikarya</taxon>
        <taxon>Ascomycota</taxon>
        <taxon>Pezizomycotina</taxon>
        <taxon>Eurotiomycetes</taxon>
        <taxon>Eurotiomycetidae</taxon>
        <taxon>Eurotiales</taxon>
        <taxon>Aspergillaceae</taxon>
        <taxon>Aspergillus</taxon>
        <taxon>Aspergillus subgen. Nidulantes</taxon>
    </lineage>
</organism>
<dbReference type="OrthoDB" id="4364812at2759"/>
<dbReference type="AlphaFoldDB" id="A0A1L9TLT1"/>
<protein>
    <submittedName>
        <fullName evidence="1">Uncharacterized protein</fullName>
    </submittedName>
</protein>
<dbReference type="RefSeq" id="XP_040704193.1">
    <property type="nucleotide sequence ID" value="XM_040849126.1"/>
</dbReference>
<dbReference type="VEuPathDB" id="FungiDB:ASPSYDRAFT_55974"/>
<dbReference type="STRING" id="1036612.A0A1L9TLT1"/>
<accession>A0A1L9TLT1</accession>
<proteinExistence type="predicted"/>
<name>A0A1L9TLT1_9EURO</name>
<keyword evidence="2" id="KW-1185">Reference proteome</keyword>
<sequence>MPLEILEGETPSPPAWGTLALDIYLLSEWDTPHPGLHLESPSDRRSRLIREFLALGSVGRQPYDLQTVDPPTPTDTQITEILRPSRPESLRPYAEYTGSLDEGLYLRLCYDPGKEEAHESVWSGNLAHAFVGPDGILFDDKGIFGGVGMDLSRFLETFPERVTNMGFAEHVQHREIALRDALRRIQEDGEGNERQGEEGYSEEFKRFLTERRSRDPLLRYWEYHAACVVTHLFIEDEETLDGKGLLHAFLDDTGNIVRQWRTDDDGEDFDFDGSWKEGLWKGDFENGRGELGASYQEGGVKGPPYEL</sequence>
<evidence type="ECO:0000313" key="2">
    <source>
        <dbReference type="Proteomes" id="UP000184356"/>
    </source>
</evidence>
<dbReference type="Proteomes" id="UP000184356">
    <property type="component" value="Unassembled WGS sequence"/>
</dbReference>